<evidence type="ECO:0000256" key="6">
    <source>
        <dbReference type="ARBA" id="ARBA00023136"/>
    </source>
</evidence>
<dbReference type="Pfam" id="PF01476">
    <property type="entry name" value="LysM"/>
    <property type="match status" value="1"/>
</dbReference>
<dbReference type="PANTHER" id="PTHR46204:SF8">
    <property type="entry name" value="PROTEIN KINASE DOMAIN-CONTAINING PROTEIN"/>
    <property type="match status" value="1"/>
</dbReference>
<evidence type="ECO:0000313" key="10">
    <source>
        <dbReference type="EMBL" id="KAJ0217417.1"/>
    </source>
</evidence>
<dbReference type="EMBL" id="NBSK02000003">
    <property type="protein sequence ID" value="KAJ0217417.1"/>
    <property type="molecule type" value="Genomic_DNA"/>
</dbReference>
<feature type="chain" id="PRO_5040265600" description="LysM domain-containing protein" evidence="8">
    <location>
        <begin position="25"/>
        <end position="276"/>
    </location>
</feature>
<feature type="signal peptide" evidence="8">
    <location>
        <begin position="1"/>
        <end position="24"/>
    </location>
</feature>
<evidence type="ECO:0000256" key="1">
    <source>
        <dbReference type="ARBA" id="ARBA00004162"/>
    </source>
</evidence>
<comment type="subcellular location">
    <subcellularLocation>
        <location evidence="1">Cell membrane</location>
        <topology evidence="1">Single-pass membrane protein</topology>
    </subcellularLocation>
</comment>
<evidence type="ECO:0000256" key="7">
    <source>
        <dbReference type="ARBA" id="ARBA00023157"/>
    </source>
</evidence>
<dbReference type="GO" id="GO:0045087">
    <property type="term" value="P:innate immune response"/>
    <property type="evidence" value="ECO:0007669"/>
    <property type="project" value="InterPro"/>
</dbReference>
<gene>
    <name evidence="10" type="ORF">LSAT_V11C300112560</name>
</gene>
<proteinExistence type="predicted"/>
<sequence>MASQNSIFLLIILCTHMLMILTLSQNPPNEIPFACVQQSTQCKSRLYQHNPLTKNNISALYSVDISQIQNITHGDQHHHLVTVPCSCKNVNNTVAYFYDTVYSVKLGDILSDVSDEFYSGQTWDDQGTRFKVNTNATIHLLCGCTGSESQIMVTYTVQEMDTLPDIANLLSAEVSEIENVNKVLLRNPGFIKVGWVLYVPMYKNGVPPSPSPLTSKKRKEVVEATGDKCRMYNLFVQVTSCLELVFNEFSNMSHLEVTHHLDMYSRNNSTQMSPGA</sequence>
<protein>
    <recommendedName>
        <fullName evidence="9">LysM domain-containing protein</fullName>
    </recommendedName>
</protein>
<evidence type="ECO:0000256" key="8">
    <source>
        <dbReference type="SAM" id="SignalP"/>
    </source>
</evidence>
<dbReference type="InterPro" id="IPR018392">
    <property type="entry name" value="LysM"/>
</dbReference>
<dbReference type="InterPro" id="IPR036779">
    <property type="entry name" value="LysM_dom_sf"/>
</dbReference>
<dbReference type="GO" id="GO:0005886">
    <property type="term" value="C:plasma membrane"/>
    <property type="evidence" value="ECO:0007669"/>
    <property type="project" value="UniProtKB-SubCell"/>
</dbReference>
<evidence type="ECO:0000313" key="11">
    <source>
        <dbReference type="Proteomes" id="UP000235145"/>
    </source>
</evidence>
<keyword evidence="5" id="KW-1133">Transmembrane helix</keyword>
<dbReference type="GO" id="GO:0019199">
    <property type="term" value="F:transmembrane receptor protein kinase activity"/>
    <property type="evidence" value="ECO:0007669"/>
    <property type="project" value="InterPro"/>
</dbReference>
<evidence type="ECO:0000256" key="5">
    <source>
        <dbReference type="ARBA" id="ARBA00022989"/>
    </source>
</evidence>
<organism evidence="10 11">
    <name type="scientific">Lactuca sativa</name>
    <name type="common">Garden lettuce</name>
    <dbReference type="NCBI Taxonomy" id="4236"/>
    <lineage>
        <taxon>Eukaryota</taxon>
        <taxon>Viridiplantae</taxon>
        <taxon>Streptophyta</taxon>
        <taxon>Embryophyta</taxon>
        <taxon>Tracheophyta</taxon>
        <taxon>Spermatophyta</taxon>
        <taxon>Magnoliopsida</taxon>
        <taxon>eudicotyledons</taxon>
        <taxon>Gunneridae</taxon>
        <taxon>Pentapetalae</taxon>
        <taxon>asterids</taxon>
        <taxon>campanulids</taxon>
        <taxon>Asterales</taxon>
        <taxon>Asteraceae</taxon>
        <taxon>Cichorioideae</taxon>
        <taxon>Cichorieae</taxon>
        <taxon>Lactucinae</taxon>
        <taxon>Lactuca</taxon>
    </lineage>
</organism>
<dbReference type="InterPro" id="IPR044812">
    <property type="entry name" value="CERK1/LYK3-like"/>
</dbReference>
<name>A0A9R1W0D1_LACSA</name>
<dbReference type="Proteomes" id="UP000235145">
    <property type="component" value="Unassembled WGS sequence"/>
</dbReference>
<evidence type="ECO:0000256" key="3">
    <source>
        <dbReference type="ARBA" id="ARBA00022692"/>
    </source>
</evidence>
<keyword evidence="4 8" id="KW-0732">Signal</keyword>
<dbReference type="AlphaFoldDB" id="A0A9R1W0D1"/>
<keyword evidence="6" id="KW-0472">Membrane</keyword>
<keyword evidence="3" id="KW-0812">Transmembrane</keyword>
<dbReference type="SUPFAM" id="SSF54106">
    <property type="entry name" value="LysM domain"/>
    <property type="match status" value="1"/>
</dbReference>
<dbReference type="CDD" id="cd00118">
    <property type="entry name" value="LysM"/>
    <property type="match status" value="1"/>
</dbReference>
<evidence type="ECO:0000259" key="9">
    <source>
        <dbReference type="PROSITE" id="PS51782"/>
    </source>
</evidence>
<keyword evidence="11" id="KW-1185">Reference proteome</keyword>
<keyword evidence="2" id="KW-1003">Cell membrane</keyword>
<dbReference type="PANTHER" id="PTHR46204">
    <property type="entry name" value="CHITIN ELICITOR RECEPTOR KINASE 1-RELATED"/>
    <property type="match status" value="1"/>
</dbReference>
<dbReference type="PROSITE" id="PS51782">
    <property type="entry name" value="LYSM"/>
    <property type="match status" value="1"/>
</dbReference>
<comment type="caution">
    <text evidence="10">The sequence shown here is derived from an EMBL/GenBank/DDBJ whole genome shotgun (WGS) entry which is preliminary data.</text>
</comment>
<dbReference type="Gene3D" id="3.10.350.10">
    <property type="entry name" value="LysM domain"/>
    <property type="match status" value="1"/>
</dbReference>
<evidence type="ECO:0000256" key="2">
    <source>
        <dbReference type="ARBA" id="ARBA00022475"/>
    </source>
</evidence>
<evidence type="ECO:0000256" key="4">
    <source>
        <dbReference type="ARBA" id="ARBA00022729"/>
    </source>
</evidence>
<accession>A0A9R1W0D1</accession>
<reference evidence="10 11" key="1">
    <citation type="journal article" date="2017" name="Nat. Commun.">
        <title>Genome assembly with in vitro proximity ligation data and whole-genome triplication in lettuce.</title>
        <authorList>
            <person name="Reyes-Chin-Wo S."/>
            <person name="Wang Z."/>
            <person name="Yang X."/>
            <person name="Kozik A."/>
            <person name="Arikit S."/>
            <person name="Song C."/>
            <person name="Xia L."/>
            <person name="Froenicke L."/>
            <person name="Lavelle D.O."/>
            <person name="Truco M.J."/>
            <person name="Xia R."/>
            <person name="Zhu S."/>
            <person name="Xu C."/>
            <person name="Xu H."/>
            <person name="Xu X."/>
            <person name="Cox K."/>
            <person name="Korf I."/>
            <person name="Meyers B.C."/>
            <person name="Michelmore R.W."/>
        </authorList>
    </citation>
    <scope>NUCLEOTIDE SEQUENCE [LARGE SCALE GENOMIC DNA]</scope>
    <source>
        <strain evidence="11">cv. Salinas</strain>
        <tissue evidence="10">Seedlings</tissue>
    </source>
</reference>
<dbReference type="SMART" id="SM00257">
    <property type="entry name" value="LysM"/>
    <property type="match status" value="1"/>
</dbReference>
<keyword evidence="7" id="KW-1015">Disulfide bond</keyword>
<feature type="domain" description="LysM" evidence="9">
    <location>
        <begin position="153"/>
        <end position="199"/>
    </location>
</feature>